<dbReference type="GO" id="GO:0005886">
    <property type="term" value="C:plasma membrane"/>
    <property type="evidence" value="ECO:0007669"/>
    <property type="project" value="UniProtKB-SubCell"/>
</dbReference>
<dbReference type="PRINTS" id="PR01853">
    <property type="entry name" value="YAJCTRNLCASE"/>
</dbReference>
<evidence type="ECO:0000256" key="3">
    <source>
        <dbReference type="ARBA" id="ARBA00022448"/>
    </source>
</evidence>
<keyword evidence="13" id="KW-1185">Reference proteome</keyword>
<keyword evidence="8" id="KW-0811">Translocation</keyword>
<evidence type="ECO:0000256" key="4">
    <source>
        <dbReference type="ARBA" id="ARBA00022475"/>
    </source>
</evidence>
<evidence type="ECO:0000256" key="8">
    <source>
        <dbReference type="ARBA" id="ARBA00023010"/>
    </source>
</evidence>
<keyword evidence="6" id="KW-0653">Protein transport</keyword>
<feature type="compositionally biased region" description="Acidic residues" evidence="10">
    <location>
        <begin position="103"/>
        <end position="117"/>
    </location>
</feature>
<keyword evidence="7 11" id="KW-1133">Transmembrane helix</keyword>
<gene>
    <name evidence="12" type="ORF">Dsi01nite_062870</name>
</gene>
<feature type="compositionally biased region" description="Low complexity" evidence="10">
    <location>
        <begin position="118"/>
        <end position="128"/>
    </location>
</feature>
<protein>
    <recommendedName>
        <fullName evidence="14">Preprotein translocase subunit YajC</fullName>
    </recommendedName>
</protein>
<sequence length="128" mass="13686">MIVLFAEAQGSGGGGYTSLLFIVGIFALIYFMMIRPQQRRRREVQNMQSAMGIGDEIITVGGLYGTIRSIDEDSVLLEIAPGVTARYAKAAIGKVNQKAVSDDAVDDDATETEDDETPAPGTTPKSVD</sequence>
<name>A0A919PRY3_9ACTN</name>
<comment type="caution">
    <text evidence="12">The sequence shown here is derived from an EMBL/GenBank/DDBJ whole genome shotgun (WGS) entry which is preliminary data.</text>
</comment>
<reference evidence="12" key="1">
    <citation type="submission" date="2021-01" db="EMBL/GenBank/DDBJ databases">
        <title>Whole genome shotgun sequence of Dactylosporangium siamense NBRC 106093.</title>
        <authorList>
            <person name="Komaki H."/>
            <person name="Tamura T."/>
        </authorList>
    </citation>
    <scope>NUCLEOTIDE SEQUENCE</scope>
    <source>
        <strain evidence="12">NBRC 106093</strain>
    </source>
</reference>
<dbReference type="Proteomes" id="UP000660611">
    <property type="component" value="Unassembled WGS sequence"/>
</dbReference>
<keyword evidence="5 11" id="KW-0812">Transmembrane</keyword>
<evidence type="ECO:0000256" key="6">
    <source>
        <dbReference type="ARBA" id="ARBA00022927"/>
    </source>
</evidence>
<feature type="region of interest" description="Disordered" evidence="10">
    <location>
        <begin position="95"/>
        <end position="128"/>
    </location>
</feature>
<evidence type="ECO:0000256" key="1">
    <source>
        <dbReference type="ARBA" id="ARBA00004162"/>
    </source>
</evidence>
<evidence type="ECO:0000256" key="9">
    <source>
        <dbReference type="ARBA" id="ARBA00023136"/>
    </source>
</evidence>
<keyword evidence="4" id="KW-1003">Cell membrane</keyword>
<evidence type="ECO:0000313" key="12">
    <source>
        <dbReference type="EMBL" id="GIG48246.1"/>
    </source>
</evidence>
<dbReference type="EMBL" id="BONQ01000096">
    <property type="protein sequence ID" value="GIG48246.1"/>
    <property type="molecule type" value="Genomic_DNA"/>
</dbReference>
<dbReference type="NCBIfam" id="TIGR00739">
    <property type="entry name" value="yajC"/>
    <property type="match status" value="1"/>
</dbReference>
<dbReference type="Pfam" id="PF02699">
    <property type="entry name" value="YajC"/>
    <property type="match status" value="1"/>
</dbReference>
<dbReference type="PANTHER" id="PTHR33909">
    <property type="entry name" value="SEC TRANSLOCON ACCESSORY COMPLEX SUBUNIT YAJC"/>
    <property type="match status" value="1"/>
</dbReference>
<keyword evidence="3" id="KW-0813">Transport</keyword>
<keyword evidence="9 11" id="KW-0472">Membrane</keyword>
<dbReference type="SMART" id="SM01323">
    <property type="entry name" value="YajC"/>
    <property type="match status" value="1"/>
</dbReference>
<evidence type="ECO:0000256" key="10">
    <source>
        <dbReference type="SAM" id="MobiDB-lite"/>
    </source>
</evidence>
<dbReference type="GO" id="GO:0015031">
    <property type="term" value="P:protein transport"/>
    <property type="evidence" value="ECO:0007669"/>
    <property type="project" value="UniProtKB-KW"/>
</dbReference>
<accession>A0A919PRY3</accession>
<proteinExistence type="inferred from homology"/>
<dbReference type="AlphaFoldDB" id="A0A919PRY3"/>
<evidence type="ECO:0008006" key="14">
    <source>
        <dbReference type="Google" id="ProtNLM"/>
    </source>
</evidence>
<feature type="transmembrane region" description="Helical" evidence="11">
    <location>
        <begin position="15"/>
        <end position="33"/>
    </location>
</feature>
<organism evidence="12 13">
    <name type="scientific">Dactylosporangium siamense</name>
    <dbReference type="NCBI Taxonomy" id="685454"/>
    <lineage>
        <taxon>Bacteria</taxon>
        <taxon>Bacillati</taxon>
        <taxon>Actinomycetota</taxon>
        <taxon>Actinomycetes</taxon>
        <taxon>Micromonosporales</taxon>
        <taxon>Micromonosporaceae</taxon>
        <taxon>Dactylosporangium</taxon>
    </lineage>
</organism>
<dbReference type="PANTHER" id="PTHR33909:SF1">
    <property type="entry name" value="SEC TRANSLOCON ACCESSORY COMPLEX SUBUNIT YAJC"/>
    <property type="match status" value="1"/>
</dbReference>
<evidence type="ECO:0000256" key="2">
    <source>
        <dbReference type="ARBA" id="ARBA00006742"/>
    </source>
</evidence>
<comment type="similarity">
    <text evidence="2">Belongs to the YajC family.</text>
</comment>
<dbReference type="InterPro" id="IPR003849">
    <property type="entry name" value="Preprotein_translocase_YajC"/>
</dbReference>
<evidence type="ECO:0000256" key="7">
    <source>
        <dbReference type="ARBA" id="ARBA00022989"/>
    </source>
</evidence>
<comment type="subcellular location">
    <subcellularLocation>
        <location evidence="1">Cell membrane</location>
        <topology evidence="1">Single-pass membrane protein</topology>
    </subcellularLocation>
</comment>
<evidence type="ECO:0000256" key="5">
    <source>
        <dbReference type="ARBA" id="ARBA00022692"/>
    </source>
</evidence>
<evidence type="ECO:0000313" key="13">
    <source>
        <dbReference type="Proteomes" id="UP000660611"/>
    </source>
</evidence>
<evidence type="ECO:0000256" key="11">
    <source>
        <dbReference type="SAM" id="Phobius"/>
    </source>
</evidence>